<accession>A0A2T4CBI9</accession>
<feature type="domain" description="Tautomerase cis-CaaD-like" evidence="1">
    <location>
        <begin position="1"/>
        <end position="69"/>
    </location>
</feature>
<organism evidence="2 3">
    <name type="scientific">Trichoderma longibrachiatum ATCC 18648</name>
    <dbReference type="NCBI Taxonomy" id="983965"/>
    <lineage>
        <taxon>Eukaryota</taxon>
        <taxon>Fungi</taxon>
        <taxon>Dikarya</taxon>
        <taxon>Ascomycota</taxon>
        <taxon>Pezizomycotina</taxon>
        <taxon>Sordariomycetes</taxon>
        <taxon>Hypocreomycetidae</taxon>
        <taxon>Hypocreales</taxon>
        <taxon>Hypocreaceae</taxon>
        <taxon>Trichoderma</taxon>
    </lineage>
</organism>
<dbReference type="EMBL" id="KZ679128">
    <property type="protein sequence ID" value="PTB78933.1"/>
    <property type="molecule type" value="Genomic_DNA"/>
</dbReference>
<name>A0A2T4CBI9_TRILO</name>
<reference evidence="2 3" key="1">
    <citation type="submission" date="2016-07" db="EMBL/GenBank/DDBJ databases">
        <title>Multiple horizontal gene transfer events from other fungi enriched the ability of initially mycotrophic Trichoderma (Ascomycota) to feed on dead plant biomass.</title>
        <authorList>
            <consortium name="DOE Joint Genome Institute"/>
            <person name="Aerts A."/>
            <person name="Atanasova L."/>
            <person name="Chenthamara K."/>
            <person name="Zhang J."/>
            <person name="Grujic M."/>
            <person name="Henrissat B."/>
            <person name="Kuo A."/>
            <person name="Salamov A."/>
            <person name="Lipzen A."/>
            <person name="Labutti K."/>
            <person name="Barry K."/>
            <person name="Miao Y."/>
            <person name="Rahimi M.J."/>
            <person name="Shen Q."/>
            <person name="Grigoriev I.V."/>
            <person name="Kubicek C.P."/>
            <person name="Druzhinina I.S."/>
        </authorList>
    </citation>
    <scope>NUCLEOTIDE SEQUENCE [LARGE SCALE GENOMIC DNA]</scope>
    <source>
        <strain evidence="2 3">ATCC 18648</strain>
    </source>
</reference>
<evidence type="ECO:0000313" key="3">
    <source>
        <dbReference type="Proteomes" id="UP000240760"/>
    </source>
</evidence>
<dbReference type="OrthoDB" id="9981319at2759"/>
<dbReference type="InterPro" id="IPR028116">
    <property type="entry name" value="Cis-CaaD-like"/>
</dbReference>
<evidence type="ECO:0000313" key="2">
    <source>
        <dbReference type="EMBL" id="PTB78933.1"/>
    </source>
</evidence>
<dbReference type="Gene3D" id="3.30.429.10">
    <property type="entry name" value="Macrophage Migration Inhibitory Factor"/>
    <property type="match status" value="1"/>
</dbReference>
<sequence>MPLYDIEYVTPLTLEQQEQPAIAFTDEHSQRFNTPRFFINVRYTDVSNQVVFRGGPGSNRTKEVYLDHCKQIVTHWERIIGCEDEEGLRTVWVMGALTTALEAGIGRPKTGEENQWIGDNMQNIQALAAAGDEDFVELLHELEEKKQGAI</sequence>
<dbReference type="AlphaFoldDB" id="A0A2T4CBI9"/>
<dbReference type="Pfam" id="PF14832">
    <property type="entry name" value="Tautomerase_3"/>
    <property type="match status" value="1"/>
</dbReference>
<gene>
    <name evidence="2" type="ORF">M440DRAFT_1436348</name>
</gene>
<dbReference type="Proteomes" id="UP000240760">
    <property type="component" value="Unassembled WGS sequence"/>
</dbReference>
<evidence type="ECO:0000259" key="1">
    <source>
        <dbReference type="Pfam" id="PF14832"/>
    </source>
</evidence>
<protein>
    <recommendedName>
        <fullName evidence="1">Tautomerase cis-CaaD-like domain-containing protein</fullName>
    </recommendedName>
</protein>
<keyword evidence="3" id="KW-1185">Reference proteome</keyword>
<proteinExistence type="predicted"/>
<dbReference type="InterPro" id="IPR014347">
    <property type="entry name" value="Tautomerase/MIF_sf"/>
</dbReference>